<dbReference type="AlphaFoldDB" id="A0A6M2DCN0"/>
<dbReference type="EMBL" id="GHWJ01010673">
    <property type="protein sequence ID" value="NOV43410.1"/>
    <property type="molecule type" value="Transcribed_RNA"/>
</dbReference>
<reference evidence="3" key="1">
    <citation type="submission" date="2019-09" db="EMBL/GenBank/DDBJ databases">
        <title>Organ-specific transcriptomic study of the physiology of the cattle tick, Rhipicephalus microplus.</title>
        <authorList>
            <person name="Tirloni L."/>
            <person name="Braz G."/>
            <person name="Gandara A.C.P."/>
            <person name="Sabadin G.A."/>
            <person name="da Silva R.M."/>
            <person name="Guizzo M.G."/>
            <person name="Machado J.A."/>
            <person name="Costa E.P."/>
            <person name="Gomes H.F."/>
            <person name="Moraes J."/>
            <person name="Mota M.B.S."/>
            <person name="Mesquita R.D."/>
            <person name="Alvarenga P.H."/>
            <person name="Alves F."/>
            <person name="Seixas A."/>
            <person name="da Fonseca R.N."/>
            <person name="Fogaca A."/>
            <person name="Logullo C."/>
            <person name="Tanaka A."/>
            <person name="Daffre S."/>
            <person name="Termignoni C."/>
            <person name="Vaz I.S.Jr."/>
            <person name="Oliveira P.L."/>
            <person name="Ribeiro J.M."/>
        </authorList>
    </citation>
    <scope>NUCLEOTIDE SEQUENCE</scope>
    <source>
        <strain evidence="3">Porto Alegre</strain>
    </source>
</reference>
<keyword evidence="1" id="KW-1133">Transmembrane helix</keyword>
<evidence type="ECO:0000256" key="1">
    <source>
        <dbReference type="SAM" id="Phobius"/>
    </source>
</evidence>
<evidence type="ECO:0000313" key="3">
    <source>
        <dbReference type="EMBL" id="NOV43410.1"/>
    </source>
</evidence>
<feature type="chain" id="PRO_5026728333" description="Secreted protein" evidence="2">
    <location>
        <begin position="18"/>
        <end position="75"/>
    </location>
</feature>
<keyword evidence="2" id="KW-0732">Signal</keyword>
<evidence type="ECO:0008006" key="4">
    <source>
        <dbReference type="Google" id="ProtNLM"/>
    </source>
</evidence>
<keyword evidence="1" id="KW-0812">Transmembrane</keyword>
<evidence type="ECO:0000256" key="2">
    <source>
        <dbReference type="SAM" id="SignalP"/>
    </source>
</evidence>
<organism evidence="3">
    <name type="scientific">Rhipicephalus microplus</name>
    <name type="common">Cattle tick</name>
    <name type="synonym">Boophilus microplus</name>
    <dbReference type="NCBI Taxonomy" id="6941"/>
    <lineage>
        <taxon>Eukaryota</taxon>
        <taxon>Metazoa</taxon>
        <taxon>Ecdysozoa</taxon>
        <taxon>Arthropoda</taxon>
        <taxon>Chelicerata</taxon>
        <taxon>Arachnida</taxon>
        <taxon>Acari</taxon>
        <taxon>Parasitiformes</taxon>
        <taxon>Ixodida</taxon>
        <taxon>Ixodoidea</taxon>
        <taxon>Ixodidae</taxon>
        <taxon>Rhipicephalinae</taxon>
        <taxon>Rhipicephalus</taxon>
        <taxon>Boophilus</taxon>
    </lineage>
</organism>
<name>A0A6M2DCN0_RHIMP</name>
<sequence length="75" mass="8709">MRKQTAILLPLLTWCSASDTRKTDLSAVCESNQLVKSFFFFFQYVIFFSWPLVLVATRPYFCECSAHDVLFIDVC</sequence>
<keyword evidence="1" id="KW-0472">Membrane</keyword>
<proteinExistence type="predicted"/>
<feature type="signal peptide" evidence="2">
    <location>
        <begin position="1"/>
        <end position="17"/>
    </location>
</feature>
<feature type="transmembrane region" description="Helical" evidence="1">
    <location>
        <begin position="41"/>
        <end position="61"/>
    </location>
</feature>
<protein>
    <recommendedName>
        <fullName evidence="4">Secreted protein</fullName>
    </recommendedName>
</protein>
<accession>A0A6M2DCN0</accession>